<keyword evidence="6 10" id="KW-0133">Cell shape</keyword>
<dbReference type="SUPFAM" id="SSF53623">
    <property type="entry name" value="MurD-like peptide ligases, catalytic domain"/>
    <property type="match status" value="1"/>
</dbReference>
<comment type="function">
    <text evidence="10 11">Involved in cell wall formation. Catalyzes the final step in the synthesis of UDP-N-acetylmuramoyl-pentapeptide, the precursor of murein.</text>
</comment>
<evidence type="ECO:0000259" key="12">
    <source>
        <dbReference type="Pfam" id="PF01225"/>
    </source>
</evidence>
<keyword evidence="8 10" id="KW-0131">Cell cycle</keyword>
<feature type="binding site" evidence="10">
    <location>
        <begin position="115"/>
        <end position="121"/>
    </location>
    <ligand>
        <name>ATP</name>
        <dbReference type="ChEBI" id="CHEBI:30616"/>
    </ligand>
</feature>
<evidence type="ECO:0000256" key="5">
    <source>
        <dbReference type="ARBA" id="ARBA00022840"/>
    </source>
</evidence>
<evidence type="ECO:0000259" key="14">
    <source>
        <dbReference type="Pfam" id="PF08245"/>
    </source>
</evidence>
<dbReference type="PANTHER" id="PTHR43024">
    <property type="entry name" value="UDP-N-ACETYLMURAMOYL-TRIPEPTIDE--D-ALANYL-D-ALANINE LIGASE"/>
    <property type="match status" value="1"/>
</dbReference>
<dbReference type="GO" id="GO:0051301">
    <property type="term" value="P:cell division"/>
    <property type="evidence" value="ECO:0007669"/>
    <property type="project" value="UniProtKB-KW"/>
</dbReference>
<dbReference type="InterPro" id="IPR004101">
    <property type="entry name" value="Mur_ligase_C"/>
</dbReference>
<dbReference type="PANTHER" id="PTHR43024:SF1">
    <property type="entry name" value="UDP-N-ACETYLMURAMOYL-TRIPEPTIDE--D-ALANYL-D-ALANINE LIGASE"/>
    <property type="match status" value="1"/>
</dbReference>
<dbReference type="InParanoid" id="A0A140LD59"/>
<name>A0A140LD59_9FIRM</name>
<dbReference type="Gene3D" id="3.40.1190.10">
    <property type="entry name" value="Mur-like, catalytic domain"/>
    <property type="match status" value="1"/>
</dbReference>
<proteinExistence type="inferred from homology"/>
<dbReference type="STRING" id="520764.AN618_02390"/>
<reference evidence="15 16" key="1">
    <citation type="submission" date="2015-12" db="EMBL/GenBank/DDBJ databases">
        <title>Draft genome sequnece of Fervidicola ferrireducens strain Y170.</title>
        <authorList>
            <person name="Patel B.K."/>
        </authorList>
    </citation>
    <scope>NUCLEOTIDE SEQUENCE [LARGE SCALE GENOMIC DNA]</scope>
    <source>
        <strain evidence="15 16">Y170</strain>
    </source>
</reference>
<dbReference type="EC" id="6.3.2.10" evidence="10 11"/>
<keyword evidence="16" id="KW-1185">Reference proteome</keyword>
<keyword evidence="7 10" id="KW-0573">Peptidoglycan synthesis</keyword>
<dbReference type="Gene3D" id="3.90.190.20">
    <property type="entry name" value="Mur ligase, C-terminal domain"/>
    <property type="match status" value="1"/>
</dbReference>
<evidence type="ECO:0000256" key="1">
    <source>
        <dbReference type="ARBA" id="ARBA00022490"/>
    </source>
</evidence>
<dbReference type="SUPFAM" id="SSF63418">
    <property type="entry name" value="MurE/MurF N-terminal domain"/>
    <property type="match status" value="1"/>
</dbReference>
<dbReference type="Proteomes" id="UP000070427">
    <property type="component" value="Unassembled WGS sequence"/>
</dbReference>
<comment type="pathway">
    <text evidence="10 11">Cell wall biogenesis; peptidoglycan biosynthesis.</text>
</comment>
<dbReference type="SUPFAM" id="SSF53244">
    <property type="entry name" value="MurD-like peptide ligases, peptide-binding domain"/>
    <property type="match status" value="1"/>
</dbReference>
<sequence>MKPISYEEIVKATGGRMKKNIEGEISGVSTDSRTIKPGELFVPLIGEKFDGHDFIKTAFERGAGASLCSEDRKYKISDLEFEKPLILVKDTKEALLKLAKYYRSLFDIPFVAITGSVGKTSTKEMVAAVLGKRYKVLKNEGNFNNEIGLPLTIFRLDDHEIGVVEMGMSGFGEIRRLSILVRPKVGVITNIGVSHIEKLGSKENIAKAKLEIAEVLSEKDLMVLNADSPELYAKKGKLLPRTLFFGIEKGDLKAEDIVSLGQDGMTFRVIGNGIDFPVKIPFVGIHQVYNALAAVAVGLEFGLSVEEIQRGLLDAKPCKMRLEFKKSRTGATVIDDSYNASPDSMKAALKVLSELGKGKKKAAVLGDMLELGDYAADAHREVGKYAAAVTDILVCIGKHAEDLARGALEGGLSSRFIYTFSKKDEAMACMEKLVGDCDIILVKASRGMKMEEIVDFLVGRS</sequence>
<dbReference type="OrthoDB" id="9801978at2"/>
<accession>A0A140LD59</accession>
<evidence type="ECO:0000259" key="13">
    <source>
        <dbReference type="Pfam" id="PF02875"/>
    </source>
</evidence>
<dbReference type="InterPro" id="IPR013221">
    <property type="entry name" value="Mur_ligase_cen"/>
</dbReference>
<dbReference type="InterPro" id="IPR000713">
    <property type="entry name" value="Mur_ligase_N"/>
</dbReference>
<dbReference type="GO" id="GO:0005737">
    <property type="term" value="C:cytoplasm"/>
    <property type="evidence" value="ECO:0007669"/>
    <property type="project" value="UniProtKB-SubCell"/>
</dbReference>
<evidence type="ECO:0000256" key="6">
    <source>
        <dbReference type="ARBA" id="ARBA00022960"/>
    </source>
</evidence>
<dbReference type="EMBL" id="LOED01000002">
    <property type="protein sequence ID" value="KXG78484.1"/>
    <property type="molecule type" value="Genomic_DNA"/>
</dbReference>
<evidence type="ECO:0000313" key="15">
    <source>
        <dbReference type="EMBL" id="KXG78484.1"/>
    </source>
</evidence>
<evidence type="ECO:0000256" key="11">
    <source>
        <dbReference type="RuleBase" id="RU004136"/>
    </source>
</evidence>
<gene>
    <name evidence="10 15" type="primary">murF</name>
    <name evidence="15" type="ORF">AN618_02390</name>
</gene>
<dbReference type="Pfam" id="PF08245">
    <property type="entry name" value="Mur_ligase_M"/>
    <property type="match status" value="1"/>
</dbReference>
<dbReference type="FunCoup" id="A0A140LD59">
    <property type="interactions" value="284"/>
</dbReference>
<dbReference type="PATRIC" id="fig|520764.3.peg.257"/>
<keyword evidence="5 10" id="KW-0067">ATP-binding</keyword>
<dbReference type="GO" id="GO:0005524">
    <property type="term" value="F:ATP binding"/>
    <property type="evidence" value="ECO:0007669"/>
    <property type="project" value="UniProtKB-UniRule"/>
</dbReference>
<dbReference type="InterPro" id="IPR036615">
    <property type="entry name" value="Mur_ligase_C_dom_sf"/>
</dbReference>
<dbReference type="GO" id="GO:0008766">
    <property type="term" value="F:UDP-N-acetylmuramoylalanyl-D-glutamyl-2,6-diaminopimelate-D-alanyl-D-alanine ligase activity"/>
    <property type="evidence" value="ECO:0007669"/>
    <property type="project" value="RHEA"/>
</dbReference>
<dbReference type="RefSeq" id="WP_066351071.1">
    <property type="nucleotide sequence ID" value="NZ_LOED01000002.1"/>
</dbReference>
<comment type="subcellular location">
    <subcellularLocation>
        <location evidence="10 11">Cytoplasm</location>
    </subcellularLocation>
</comment>
<comment type="similarity">
    <text evidence="10">Belongs to the MurCDEF family. MurF subfamily.</text>
</comment>
<dbReference type="GO" id="GO:0047480">
    <property type="term" value="F:UDP-N-acetylmuramoyl-tripeptide-D-alanyl-D-alanine ligase activity"/>
    <property type="evidence" value="ECO:0007669"/>
    <property type="project" value="UniProtKB-UniRule"/>
</dbReference>
<evidence type="ECO:0000256" key="10">
    <source>
        <dbReference type="HAMAP-Rule" id="MF_02019"/>
    </source>
</evidence>
<dbReference type="AlphaFoldDB" id="A0A140LD59"/>
<keyword evidence="9 10" id="KW-0961">Cell wall biogenesis/degradation</keyword>
<feature type="domain" description="Mur ligase central" evidence="14">
    <location>
        <begin position="113"/>
        <end position="297"/>
    </location>
</feature>
<organism evidence="15 16">
    <name type="scientific">Fervidicola ferrireducens</name>
    <dbReference type="NCBI Taxonomy" id="520764"/>
    <lineage>
        <taxon>Bacteria</taxon>
        <taxon>Bacillati</taxon>
        <taxon>Bacillota</taxon>
        <taxon>Clostridia</taxon>
        <taxon>Thermosediminibacterales</taxon>
        <taxon>Thermosediminibacteraceae</taxon>
        <taxon>Fervidicola</taxon>
    </lineage>
</organism>
<feature type="domain" description="Mur ligase N-terminal catalytic" evidence="12">
    <location>
        <begin position="24"/>
        <end position="102"/>
    </location>
</feature>
<evidence type="ECO:0000256" key="7">
    <source>
        <dbReference type="ARBA" id="ARBA00022984"/>
    </source>
</evidence>
<dbReference type="Gene3D" id="3.40.1390.10">
    <property type="entry name" value="MurE/MurF, N-terminal domain"/>
    <property type="match status" value="1"/>
</dbReference>
<dbReference type="InterPro" id="IPR036565">
    <property type="entry name" value="Mur-like_cat_sf"/>
</dbReference>
<keyword evidence="1 10" id="KW-0963">Cytoplasm</keyword>
<keyword evidence="2 10" id="KW-0436">Ligase</keyword>
<protein>
    <recommendedName>
        <fullName evidence="10 11">UDP-N-acetylmuramoyl-tripeptide--D-alanyl-D-alanine ligase</fullName>
        <ecNumber evidence="10 11">6.3.2.10</ecNumber>
    </recommendedName>
    <alternativeName>
        <fullName evidence="10">D-alanyl-D-alanine-adding enzyme</fullName>
    </alternativeName>
</protein>
<comment type="caution">
    <text evidence="15">The sequence shown here is derived from an EMBL/GenBank/DDBJ whole genome shotgun (WGS) entry which is preliminary data.</text>
</comment>
<dbReference type="NCBIfam" id="TIGR01143">
    <property type="entry name" value="murF"/>
    <property type="match status" value="1"/>
</dbReference>
<evidence type="ECO:0000313" key="16">
    <source>
        <dbReference type="Proteomes" id="UP000070427"/>
    </source>
</evidence>
<dbReference type="GO" id="GO:0008360">
    <property type="term" value="P:regulation of cell shape"/>
    <property type="evidence" value="ECO:0007669"/>
    <property type="project" value="UniProtKB-KW"/>
</dbReference>
<dbReference type="InterPro" id="IPR035911">
    <property type="entry name" value="MurE/MurF_N"/>
</dbReference>
<dbReference type="Pfam" id="PF02875">
    <property type="entry name" value="Mur_ligase_C"/>
    <property type="match status" value="1"/>
</dbReference>
<evidence type="ECO:0000256" key="4">
    <source>
        <dbReference type="ARBA" id="ARBA00022741"/>
    </source>
</evidence>
<evidence type="ECO:0000256" key="3">
    <source>
        <dbReference type="ARBA" id="ARBA00022618"/>
    </source>
</evidence>
<dbReference type="HAMAP" id="MF_02019">
    <property type="entry name" value="MurF"/>
    <property type="match status" value="1"/>
</dbReference>
<evidence type="ECO:0000256" key="2">
    <source>
        <dbReference type="ARBA" id="ARBA00022598"/>
    </source>
</evidence>
<dbReference type="InterPro" id="IPR051046">
    <property type="entry name" value="MurCDEF_CellWall_CoF430Synth"/>
</dbReference>
<dbReference type="InterPro" id="IPR005863">
    <property type="entry name" value="UDP-N-AcMur_synth"/>
</dbReference>
<feature type="domain" description="Mur ligase C-terminal" evidence="13">
    <location>
        <begin position="320"/>
        <end position="446"/>
    </location>
</feature>
<comment type="catalytic activity">
    <reaction evidence="10 11">
        <text>D-alanyl-D-alanine + UDP-N-acetyl-alpha-D-muramoyl-L-alanyl-gamma-D-glutamyl-meso-2,6-diaminopimelate + ATP = UDP-N-acetyl-alpha-D-muramoyl-L-alanyl-gamma-D-glutamyl-meso-2,6-diaminopimeloyl-D-alanyl-D-alanine + ADP + phosphate + H(+)</text>
        <dbReference type="Rhea" id="RHEA:28374"/>
        <dbReference type="ChEBI" id="CHEBI:15378"/>
        <dbReference type="ChEBI" id="CHEBI:30616"/>
        <dbReference type="ChEBI" id="CHEBI:43474"/>
        <dbReference type="ChEBI" id="CHEBI:57822"/>
        <dbReference type="ChEBI" id="CHEBI:61386"/>
        <dbReference type="ChEBI" id="CHEBI:83905"/>
        <dbReference type="ChEBI" id="CHEBI:456216"/>
        <dbReference type="EC" id="6.3.2.10"/>
    </reaction>
</comment>
<evidence type="ECO:0000256" key="9">
    <source>
        <dbReference type="ARBA" id="ARBA00023316"/>
    </source>
</evidence>
<evidence type="ECO:0000256" key="8">
    <source>
        <dbReference type="ARBA" id="ARBA00023306"/>
    </source>
</evidence>
<dbReference type="Pfam" id="PF01225">
    <property type="entry name" value="Mur_ligase"/>
    <property type="match status" value="1"/>
</dbReference>
<dbReference type="GO" id="GO:0071555">
    <property type="term" value="P:cell wall organization"/>
    <property type="evidence" value="ECO:0007669"/>
    <property type="project" value="UniProtKB-KW"/>
</dbReference>
<dbReference type="UniPathway" id="UPA00219"/>
<dbReference type="GO" id="GO:0009252">
    <property type="term" value="P:peptidoglycan biosynthetic process"/>
    <property type="evidence" value="ECO:0007669"/>
    <property type="project" value="UniProtKB-UniRule"/>
</dbReference>
<keyword evidence="4 10" id="KW-0547">Nucleotide-binding</keyword>
<keyword evidence="3 10" id="KW-0132">Cell division</keyword>